<dbReference type="GO" id="GO:0005737">
    <property type="term" value="C:cytoplasm"/>
    <property type="evidence" value="ECO:0007669"/>
    <property type="project" value="InterPro"/>
</dbReference>
<protein>
    <recommendedName>
        <fullName evidence="5">DUF4443 domain-containing protein</fullName>
    </recommendedName>
</protein>
<keyword evidence="4" id="KW-0648">Protein biosynthesis</keyword>
<accession>H2C8E3</accession>
<evidence type="ECO:0000259" key="5">
    <source>
        <dbReference type="Pfam" id="PF14544"/>
    </source>
</evidence>
<dbReference type="SUPFAM" id="SSF46785">
    <property type="entry name" value="Winged helix' DNA-binding domain"/>
    <property type="match status" value="1"/>
</dbReference>
<gene>
    <name evidence="6" type="ORF">MetMK1DRAFT_00028520</name>
</gene>
<feature type="domain" description="DUF4443" evidence="5">
    <location>
        <begin position="110"/>
        <end position="192"/>
    </location>
</feature>
<dbReference type="SUPFAM" id="SSF55261">
    <property type="entry name" value="GAD domain-like"/>
    <property type="match status" value="1"/>
</dbReference>
<dbReference type="GO" id="GO:0005524">
    <property type="term" value="F:ATP binding"/>
    <property type="evidence" value="ECO:0007669"/>
    <property type="project" value="UniProtKB-KW"/>
</dbReference>
<dbReference type="Pfam" id="PF14544">
    <property type="entry name" value="DUF4443"/>
    <property type="match status" value="1"/>
</dbReference>
<dbReference type="GO" id="GO:0004812">
    <property type="term" value="F:aminoacyl-tRNA ligase activity"/>
    <property type="evidence" value="ECO:0007669"/>
    <property type="project" value="InterPro"/>
</dbReference>
<reference evidence="6 7" key="1">
    <citation type="submission" date="2012-01" db="EMBL/GenBank/DDBJ databases">
        <title>Improved High-Quality Draft sequence of Metallosphaera yellowstonensis MK1.</title>
        <authorList>
            <consortium name="US DOE Joint Genome Institute"/>
            <person name="Lucas S."/>
            <person name="Han J."/>
            <person name="Cheng J.-F."/>
            <person name="Goodwin L."/>
            <person name="Pitluck S."/>
            <person name="Peters L."/>
            <person name="Teshima H."/>
            <person name="Detter J.C."/>
            <person name="Han C."/>
            <person name="Tapia R."/>
            <person name="Land M."/>
            <person name="Hauser L."/>
            <person name="Kyrpides N."/>
            <person name="Kozubal M."/>
            <person name="Macur R.E."/>
            <person name="Jay Z."/>
            <person name="Inskeep W."/>
            <person name="Woyke T."/>
        </authorList>
    </citation>
    <scope>NUCLEOTIDE SEQUENCE [LARGE SCALE GENOMIC DNA]</scope>
    <source>
        <strain evidence="6 7">MK1</strain>
    </source>
</reference>
<dbReference type="RefSeq" id="WP_009074801.1">
    <property type="nucleotide sequence ID" value="NZ_JH597770.1"/>
</dbReference>
<evidence type="ECO:0000256" key="1">
    <source>
        <dbReference type="ARBA" id="ARBA00022598"/>
    </source>
</evidence>
<dbReference type="Gene3D" id="3.30.1360.30">
    <property type="entry name" value="GAD-like domain"/>
    <property type="match status" value="1"/>
</dbReference>
<dbReference type="eggNOG" id="arCOG02103">
    <property type="taxonomic scope" value="Archaea"/>
</dbReference>
<dbReference type="InterPro" id="IPR036388">
    <property type="entry name" value="WH-like_DNA-bd_sf"/>
</dbReference>
<dbReference type="STRING" id="671065.MetMK1DRAFT_00028520"/>
<keyword evidence="1" id="KW-0436">Ligase</keyword>
<proteinExistence type="predicted"/>
<dbReference type="AlphaFoldDB" id="H2C8E3"/>
<dbReference type="OrthoDB" id="35967at2157"/>
<dbReference type="InterPro" id="IPR004115">
    <property type="entry name" value="GAD-like_sf"/>
</dbReference>
<dbReference type="GO" id="GO:0006412">
    <property type="term" value="P:translation"/>
    <property type="evidence" value="ECO:0007669"/>
    <property type="project" value="UniProtKB-KW"/>
</dbReference>
<dbReference type="InterPro" id="IPR036390">
    <property type="entry name" value="WH_DNA-bd_sf"/>
</dbReference>
<dbReference type="Gene3D" id="1.10.10.10">
    <property type="entry name" value="Winged helix-like DNA-binding domain superfamily/Winged helix DNA-binding domain"/>
    <property type="match status" value="1"/>
</dbReference>
<evidence type="ECO:0000313" key="6">
    <source>
        <dbReference type="EMBL" id="EHP68419.1"/>
    </source>
</evidence>
<dbReference type="InterPro" id="IPR029349">
    <property type="entry name" value="DUF4443"/>
</dbReference>
<evidence type="ECO:0000256" key="2">
    <source>
        <dbReference type="ARBA" id="ARBA00022741"/>
    </source>
</evidence>
<dbReference type="EMBL" id="JH597770">
    <property type="protein sequence ID" value="EHP68419.1"/>
    <property type="molecule type" value="Genomic_DNA"/>
</dbReference>
<evidence type="ECO:0000256" key="3">
    <source>
        <dbReference type="ARBA" id="ARBA00022840"/>
    </source>
</evidence>
<evidence type="ECO:0000256" key="4">
    <source>
        <dbReference type="ARBA" id="ARBA00022917"/>
    </source>
</evidence>
<dbReference type="Proteomes" id="UP000003980">
    <property type="component" value="Unassembled WGS sequence"/>
</dbReference>
<organism evidence="6 7">
    <name type="scientific">Metallosphaera yellowstonensis MK1</name>
    <dbReference type="NCBI Taxonomy" id="671065"/>
    <lineage>
        <taxon>Archaea</taxon>
        <taxon>Thermoproteota</taxon>
        <taxon>Thermoprotei</taxon>
        <taxon>Sulfolobales</taxon>
        <taxon>Sulfolobaceae</taxon>
        <taxon>Metallosphaera</taxon>
    </lineage>
</organism>
<dbReference type="HOGENOM" id="CLU_112304_0_0_2"/>
<keyword evidence="2" id="KW-0547">Nucleotide-binding</keyword>
<name>H2C8E3_9CREN</name>
<keyword evidence="7" id="KW-1185">Reference proteome</keyword>
<evidence type="ECO:0000313" key="7">
    <source>
        <dbReference type="Proteomes" id="UP000003980"/>
    </source>
</evidence>
<keyword evidence="3" id="KW-0067">ATP-binding</keyword>
<sequence>MSGISALEETTRPKQGNRPSYDEAHVVWALNLIGSEPPLGRLSLMKRLGLGEASVKTMLKRLRESGLIKVDRVGGAELTDKGKSIVEEWKRDVTISTSTINSLGWDGVKVVIRKGERLVTRLGVINLRDSIIRLGAEAVLIVVKTQTGVEIPPKTEEFTIRSLLDEVKRDTEYVSPGDLIVYLIPKDLHLAYKVGLYLLSHEDRTDN</sequence>